<feature type="domain" description="G-protein coupled receptors family 1 profile" evidence="12">
    <location>
        <begin position="47"/>
        <end position="299"/>
    </location>
</feature>
<keyword evidence="3 9" id="KW-0812">Transmembrane</keyword>
<dbReference type="OrthoDB" id="10044919at2759"/>
<evidence type="ECO:0000256" key="9">
    <source>
        <dbReference type="RuleBase" id="RU000688"/>
    </source>
</evidence>
<comment type="similarity">
    <text evidence="9">Belongs to the G-protein coupled receptor 1 family.</text>
</comment>
<keyword evidence="5 9" id="KW-0297">G-protein coupled receptor</keyword>
<dbReference type="Pfam" id="PF00001">
    <property type="entry name" value="7tm_1"/>
    <property type="match status" value="1"/>
</dbReference>
<comment type="caution">
    <text evidence="13">The sequence shown here is derived from an EMBL/GenBank/DDBJ whole genome shotgun (WGS) entry which is preliminary data.</text>
</comment>
<evidence type="ECO:0000256" key="10">
    <source>
        <dbReference type="SAM" id="MobiDB-lite"/>
    </source>
</evidence>
<feature type="transmembrane region" description="Helical" evidence="11">
    <location>
        <begin position="31"/>
        <end position="57"/>
    </location>
</feature>
<keyword evidence="7 9" id="KW-0675">Receptor</keyword>
<feature type="transmembrane region" description="Helical" evidence="11">
    <location>
        <begin position="277"/>
        <end position="302"/>
    </location>
</feature>
<keyword evidence="6 11" id="KW-0472">Membrane</keyword>
<dbReference type="Gene3D" id="1.20.1070.10">
    <property type="entry name" value="Rhodopsin 7-helix transmembrane proteins"/>
    <property type="match status" value="1"/>
</dbReference>
<reference evidence="13" key="1">
    <citation type="submission" date="2022-03" db="EMBL/GenBank/DDBJ databases">
        <authorList>
            <person name="Martin C."/>
        </authorList>
    </citation>
    <scope>NUCLEOTIDE SEQUENCE</scope>
</reference>
<evidence type="ECO:0000313" key="14">
    <source>
        <dbReference type="Proteomes" id="UP000749559"/>
    </source>
</evidence>
<dbReference type="PANTHER" id="PTHR24228">
    <property type="entry name" value="B2 BRADYKININ RECEPTOR/ANGIOTENSIN II RECEPTOR"/>
    <property type="match status" value="1"/>
</dbReference>
<evidence type="ECO:0000256" key="2">
    <source>
        <dbReference type="ARBA" id="ARBA00022475"/>
    </source>
</evidence>
<evidence type="ECO:0000256" key="3">
    <source>
        <dbReference type="ARBA" id="ARBA00022692"/>
    </source>
</evidence>
<accession>A0A8S4N840</accession>
<dbReference type="GO" id="GO:0005886">
    <property type="term" value="C:plasma membrane"/>
    <property type="evidence" value="ECO:0007669"/>
    <property type="project" value="UniProtKB-SubCell"/>
</dbReference>
<dbReference type="PRINTS" id="PR00237">
    <property type="entry name" value="GPCRRHODOPSN"/>
</dbReference>
<keyword evidence="14" id="KW-1185">Reference proteome</keyword>
<comment type="subcellular location">
    <subcellularLocation>
        <location evidence="1">Cell membrane</location>
        <topology evidence="1">Multi-pass membrane protein</topology>
    </subcellularLocation>
</comment>
<dbReference type="InterPro" id="IPR000276">
    <property type="entry name" value="GPCR_Rhodpsn"/>
</dbReference>
<dbReference type="PROSITE" id="PS50262">
    <property type="entry name" value="G_PROTEIN_RECEP_F1_2"/>
    <property type="match status" value="1"/>
</dbReference>
<evidence type="ECO:0000256" key="7">
    <source>
        <dbReference type="ARBA" id="ARBA00023170"/>
    </source>
</evidence>
<dbReference type="PROSITE" id="PS00237">
    <property type="entry name" value="G_PROTEIN_RECEP_F1_1"/>
    <property type="match status" value="1"/>
</dbReference>
<feature type="region of interest" description="Disordered" evidence="10">
    <location>
        <begin position="391"/>
        <end position="411"/>
    </location>
</feature>
<sequence>MEEKNNSLDKNDSTIPADYVHYLHSHPVETIVLLTVLCFLIVFGTCGNLLIITAIGITKQLRNRTHNYFVVNLAICDLIIAGFLNSSFVATIVMGEKWFSVKSILCGSIGFVCMSSCLASLALVAIIAINRYIGICRSEIAHKVFNKRNTIIINIFVWIYSLWLNIAVLKGWGEYIYDRKAIGCVWNRKTSRAFTLTFLAGVFVPITIVTICYSLIFYNIYKTKKMLQAHDKSNTSRLMDREIKIAKVLFIIFIMFMIMNSPYVLVIAADPFDRWPVVVYVVVVQLMHANASGVNCIIYGLTHKAFAQGYRKVFYGLFRKCGYSEDVDDSTLAESKSTKLDYVHTDGNTVGQARSTTTMDTIDTLCKDENISPSVSHQCLRVEFRENVVQHQETRKNTKPETGLNCDPENAGKIDGDETIVAGTAGDLFEIQGYAVQRHQEKKEQTYSVSF</sequence>
<dbReference type="SUPFAM" id="SSF81321">
    <property type="entry name" value="Family A G protein-coupled receptor-like"/>
    <property type="match status" value="1"/>
</dbReference>
<feature type="transmembrane region" description="Helical" evidence="11">
    <location>
        <begin position="193"/>
        <end position="218"/>
    </location>
</feature>
<dbReference type="AlphaFoldDB" id="A0A8S4N840"/>
<evidence type="ECO:0000256" key="1">
    <source>
        <dbReference type="ARBA" id="ARBA00004651"/>
    </source>
</evidence>
<evidence type="ECO:0000256" key="6">
    <source>
        <dbReference type="ARBA" id="ARBA00023136"/>
    </source>
</evidence>
<feature type="transmembrane region" description="Helical" evidence="11">
    <location>
        <begin position="107"/>
        <end position="130"/>
    </location>
</feature>
<dbReference type="GO" id="GO:0004930">
    <property type="term" value="F:G protein-coupled receptor activity"/>
    <property type="evidence" value="ECO:0007669"/>
    <property type="project" value="UniProtKB-KW"/>
</dbReference>
<feature type="transmembrane region" description="Helical" evidence="11">
    <location>
        <begin position="69"/>
        <end position="95"/>
    </location>
</feature>
<dbReference type="PANTHER" id="PTHR24228:SF75">
    <property type="entry name" value="G-PROTEIN COUPLED RECEPTORS FAMILY 1 PROFILE DOMAIN-CONTAINING PROTEIN"/>
    <property type="match status" value="1"/>
</dbReference>
<keyword evidence="4 11" id="KW-1133">Transmembrane helix</keyword>
<evidence type="ECO:0000313" key="13">
    <source>
        <dbReference type="EMBL" id="CAH1776859.1"/>
    </source>
</evidence>
<evidence type="ECO:0000259" key="12">
    <source>
        <dbReference type="PROSITE" id="PS50262"/>
    </source>
</evidence>
<gene>
    <name evidence="13" type="ORF">OFUS_LOCUS3990</name>
</gene>
<dbReference type="CDD" id="cd00637">
    <property type="entry name" value="7tm_classA_rhodopsin-like"/>
    <property type="match status" value="1"/>
</dbReference>
<dbReference type="Proteomes" id="UP000749559">
    <property type="component" value="Unassembled WGS sequence"/>
</dbReference>
<evidence type="ECO:0000256" key="8">
    <source>
        <dbReference type="ARBA" id="ARBA00023224"/>
    </source>
</evidence>
<keyword evidence="8 9" id="KW-0807">Transducer</keyword>
<feature type="transmembrane region" description="Helical" evidence="11">
    <location>
        <begin position="245"/>
        <end position="265"/>
    </location>
</feature>
<dbReference type="EMBL" id="CAIIXF020000002">
    <property type="protein sequence ID" value="CAH1776859.1"/>
    <property type="molecule type" value="Genomic_DNA"/>
</dbReference>
<name>A0A8S4N840_OWEFU</name>
<evidence type="ECO:0000256" key="4">
    <source>
        <dbReference type="ARBA" id="ARBA00022989"/>
    </source>
</evidence>
<dbReference type="InterPro" id="IPR017452">
    <property type="entry name" value="GPCR_Rhodpsn_7TM"/>
</dbReference>
<proteinExistence type="inferred from homology"/>
<feature type="transmembrane region" description="Helical" evidence="11">
    <location>
        <begin position="151"/>
        <end position="173"/>
    </location>
</feature>
<keyword evidence="2" id="KW-1003">Cell membrane</keyword>
<organism evidence="13 14">
    <name type="scientific">Owenia fusiformis</name>
    <name type="common">Polychaete worm</name>
    <dbReference type="NCBI Taxonomy" id="6347"/>
    <lineage>
        <taxon>Eukaryota</taxon>
        <taxon>Metazoa</taxon>
        <taxon>Spiralia</taxon>
        <taxon>Lophotrochozoa</taxon>
        <taxon>Annelida</taxon>
        <taxon>Polychaeta</taxon>
        <taxon>Sedentaria</taxon>
        <taxon>Canalipalpata</taxon>
        <taxon>Sabellida</taxon>
        <taxon>Oweniida</taxon>
        <taxon>Oweniidae</taxon>
        <taxon>Owenia</taxon>
    </lineage>
</organism>
<protein>
    <recommendedName>
        <fullName evidence="12">G-protein coupled receptors family 1 profile domain-containing protein</fullName>
    </recommendedName>
</protein>
<evidence type="ECO:0000256" key="11">
    <source>
        <dbReference type="SAM" id="Phobius"/>
    </source>
</evidence>
<evidence type="ECO:0000256" key="5">
    <source>
        <dbReference type="ARBA" id="ARBA00023040"/>
    </source>
</evidence>